<dbReference type="InterPro" id="IPR042070">
    <property type="entry name" value="PucR_C-HTH_sf"/>
</dbReference>
<dbReference type="PANTHER" id="PTHR33744">
    <property type="entry name" value="CARBOHYDRATE DIACID REGULATOR"/>
    <property type="match status" value="1"/>
</dbReference>
<accession>A0A848DKW6</accession>
<dbReference type="Pfam" id="PF13556">
    <property type="entry name" value="HTH_30"/>
    <property type="match status" value="1"/>
</dbReference>
<evidence type="ECO:0000313" key="2">
    <source>
        <dbReference type="EMBL" id="NMH93189.1"/>
    </source>
</evidence>
<evidence type="ECO:0000313" key="3">
    <source>
        <dbReference type="Proteomes" id="UP000586918"/>
    </source>
</evidence>
<dbReference type="PANTHER" id="PTHR33744:SF1">
    <property type="entry name" value="DNA-BINDING TRANSCRIPTIONAL ACTIVATOR ADER"/>
    <property type="match status" value="1"/>
</dbReference>
<dbReference type="Proteomes" id="UP000586918">
    <property type="component" value="Unassembled WGS sequence"/>
</dbReference>
<reference evidence="2 3" key="1">
    <citation type="submission" date="2020-04" db="EMBL/GenBank/DDBJ databases">
        <authorList>
            <person name="Klaysubun C."/>
            <person name="Duangmal K."/>
            <person name="Lipun K."/>
        </authorList>
    </citation>
    <scope>NUCLEOTIDE SEQUENCE [LARGE SCALE GENOMIC DNA]</scope>
    <source>
        <strain evidence="2 3">DSM 45300</strain>
    </source>
</reference>
<dbReference type="InterPro" id="IPR025736">
    <property type="entry name" value="PucR_C-HTH_dom"/>
</dbReference>
<proteinExistence type="predicted"/>
<protein>
    <submittedName>
        <fullName evidence="2">PucR family transcriptional regulator</fullName>
    </submittedName>
</protein>
<dbReference type="InterPro" id="IPR051448">
    <property type="entry name" value="CdaR-like_regulators"/>
</dbReference>
<name>A0A848DKW6_9PSEU</name>
<organism evidence="2 3">
    <name type="scientific">Pseudonocardia bannensis</name>
    <dbReference type="NCBI Taxonomy" id="630973"/>
    <lineage>
        <taxon>Bacteria</taxon>
        <taxon>Bacillati</taxon>
        <taxon>Actinomycetota</taxon>
        <taxon>Actinomycetes</taxon>
        <taxon>Pseudonocardiales</taxon>
        <taxon>Pseudonocardiaceae</taxon>
        <taxon>Pseudonocardia</taxon>
    </lineage>
</organism>
<dbReference type="RefSeq" id="WP_169413892.1">
    <property type="nucleotide sequence ID" value="NZ_JAAXKZ010000060.1"/>
</dbReference>
<gene>
    <name evidence="2" type="ORF">HF519_16750</name>
</gene>
<dbReference type="Gene3D" id="1.10.10.2840">
    <property type="entry name" value="PucR C-terminal helix-turn-helix domain"/>
    <property type="match status" value="1"/>
</dbReference>
<sequence length="122" mass="13649">MVLVQLRAPEHRRPARAVGNPLGANKQKEYTTTLRVYLENKRSVGRTAQHLYLHRNTVAYRINRVLDVLGVDLDDPNQFLAVYLASSGIDTGRDRVRGTAGRSASRYRVVASSYLLLQRAAG</sequence>
<evidence type="ECO:0000259" key="1">
    <source>
        <dbReference type="Pfam" id="PF13556"/>
    </source>
</evidence>
<dbReference type="AlphaFoldDB" id="A0A848DKW6"/>
<keyword evidence="3" id="KW-1185">Reference proteome</keyword>
<feature type="domain" description="PucR C-terminal helix-turn-helix" evidence="1">
    <location>
        <begin position="32"/>
        <end position="85"/>
    </location>
</feature>
<comment type="caution">
    <text evidence="2">The sequence shown here is derived from an EMBL/GenBank/DDBJ whole genome shotgun (WGS) entry which is preliminary data.</text>
</comment>
<dbReference type="EMBL" id="JAAXKZ010000060">
    <property type="protein sequence ID" value="NMH93189.1"/>
    <property type="molecule type" value="Genomic_DNA"/>
</dbReference>